<reference evidence="1" key="1">
    <citation type="submission" date="2018-12" db="EMBL/GenBank/DDBJ databases">
        <title>Novel natural products biosynthetic potential of the class Ktedonobacteria.</title>
        <authorList>
            <person name="Zheng Y."/>
            <person name="Saitou A."/>
            <person name="Wang C.M."/>
            <person name="Toyoda A."/>
            <person name="Minakuchi Y."/>
            <person name="Sekiguchi Y."/>
            <person name="Ueda K."/>
            <person name="Takano H."/>
            <person name="Sakai Y."/>
            <person name="Yokota A."/>
            <person name="Yabe S."/>
        </authorList>
    </citation>
    <scope>NUCLEOTIDE SEQUENCE</scope>
    <source>
        <strain evidence="1">A3-2</strain>
    </source>
</reference>
<sequence length="58" mass="6393">MHLAERESEAVLPPEKGILALFSAPSFFLAATVSSAARDREAFTRQTIWIDSCVAWVV</sequence>
<evidence type="ECO:0000313" key="1">
    <source>
        <dbReference type="EMBL" id="BBH92914.1"/>
    </source>
</evidence>
<dbReference type="AlphaFoldDB" id="A0A455T5V7"/>
<gene>
    <name evidence="1" type="ORF">KTA_11130</name>
</gene>
<proteinExistence type="predicted"/>
<accession>A0A455T5V7</accession>
<protein>
    <submittedName>
        <fullName evidence="1">Uncharacterized protein</fullName>
    </submittedName>
</protein>
<name>A0A455T5V7_9CHLR</name>
<dbReference type="EMBL" id="AP019377">
    <property type="protein sequence ID" value="BBH92914.1"/>
    <property type="molecule type" value="Genomic_DNA"/>
</dbReference>
<organism evidence="1">
    <name type="scientific">Thermogemmatispora argillosa</name>
    <dbReference type="NCBI Taxonomy" id="2045280"/>
    <lineage>
        <taxon>Bacteria</taxon>
        <taxon>Bacillati</taxon>
        <taxon>Chloroflexota</taxon>
        <taxon>Ktedonobacteria</taxon>
        <taxon>Thermogemmatisporales</taxon>
        <taxon>Thermogemmatisporaceae</taxon>
        <taxon>Thermogemmatispora</taxon>
    </lineage>
</organism>